<sequence>MTQRPPVHSLLLSTTLVSTAVTLALSGCTNEPVTTPSLSPTAETCASAGTEPEAGGDPEAEALTAAALCALDGRSWSESAFTLVMDPPEWESRSEECDEARQNAWWTAWQDTQPAIVTFDLGGGEEGGPDGIGSVGVAVLEAADARSIVATIDDEVEACIDGGGQSRLTYGEWDGVHGPSASGDGDFATWTWWTAVEDRWAFVQSTNLRGTTEADLGELEAALETVLDAQRERLEAD</sequence>
<dbReference type="RefSeq" id="WP_127051362.1">
    <property type="nucleotide sequence ID" value="NZ_RZGZ01000005.1"/>
</dbReference>
<organism evidence="3 4">
    <name type="scientific">Labedella endophytica</name>
    <dbReference type="NCBI Taxonomy" id="1523160"/>
    <lineage>
        <taxon>Bacteria</taxon>
        <taxon>Bacillati</taxon>
        <taxon>Actinomycetota</taxon>
        <taxon>Actinomycetes</taxon>
        <taxon>Micrococcales</taxon>
        <taxon>Microbacteriaceae</taxon>
        <taxon>Labedella</taxon>
    </lineage>
</organism>
<comment type="caution">
    <text evidence="3">The sequence shown here is derived from an EMBL/GenBank/DDBJ whole genome shotgun (WGS) entry which is preliminary data.</text>
</comment>
<name>A0A433JNY8_9MICO</name>
<dbReference type="AlphaFoldDB" id="A0A433JNY8"/>
<feature type="region of interest" description="Disordered" evidence="1">
    <location>
        <begin position="30"/>
        <end position="56"/>
    </location>
</feature>
<dbReference type="OrthoDB" id="5126507at2"/>
<feature type="chain" id="PRO_5018995247" description="DUF3558 domain-containing protein" evidence="2">
    <location>
        <begin position="21"/>
        <end position="237"/>
    </location>
</feature>
<feature type="signal peptide" evidence="2">
    <location>
        <begin position="1"/>
        <end position="20"/>
    </location>
</feature>
<reference evidence="3 4" key="1">
    <citation type="submission" date="2018-12" db="EMBL/GenBank/DDBJ databases">
        <authorList>
            <person name="Li F."/>
        </authorList>
    </citation>
    <scope>NUCLEOTIDE SEQUENCE [LARGE SCALE GENOMIC DNA]</scope>
    <source>
        <strain evidence="3 4">EGI 6500705</strain>
    </source>
</reference>
<dbReference type="PROSITE" id="PS51257">
    <property type="entry name" value="PROKAR_LIPOPROTEIN"/>
    <property type="match status" value="1"/>
</dbReference>
<keyword evidence="2" id="KW-0732">Signal</keyword>
<feature type="compositionally biased region" description="Polar residues" evidence="1">
    <location>
        <begin position="30"/>
        <end position="44"/>
    </location>
</feature>
<evidence type="ECO:0008006" key="5">
    <source>
        <dbReference type="Google" id="ProtNLM"/>
    </source>
</evidence>
<evidence type="ECO:0000256" key="1">
    <source>
        <dbReference type="SAM" id="MobiDB-lite"/>
    </source>
</evidence>
<dbReference type="EMBL" id="RZGZ01000005">
    <property type="protein sequence ID" value="RUQ97652.1"/>
    <property type="molecule type" value="Genomic_DNA"/>
</dbReference>
<evidence type="ECO:0000313" key="4">
    <source>
        <dbReference type="Proteomes" id="UP000274909"/>
    </source>
</evidence>
<evidence type="ECO:0000313" key="3">
    <source>
        <dbReference type="EMBL" id="RUQ97652.1"/>
    </source>
</evidence>
<protein>
    <recommendedName>
        <fullName evidence="5">DUF3558 domain-containing protein</fullName>
    </recommendedName>
</protein>
<evidence type="ECO:0000256" key="2">
    <source>
        <dbReference type="SAM" id="SignalP"/>
    </source>
</evidence>
<dbReference type="Proteomes" id="UP000274909">
    <property type="component" value="Unassembled WGS sequence"/>
</dbReference>
<gene>
    <name evidence="3" type="ORF">ELQ94_15980</name>
</gene>
<proteinExistence type="predicted"/>
<keyword evidence="4" id="KW-1185">Reference proteome</keyword>
<accession>A0A433JNY8</accession>